<name>H2BSR4_GILLR</name>
<dbReference type="STRING" id="865937.Gilli_3040"/>
<dbReference type="GO" id="GO:0004222">
    <property type="term" value="F:metalloendopeptidase activity"/>
    <property type="evidence" value="ECO:0007669"/>
    <property type="project" value="TreeGrafter"/>
</dbReference>
<dbReference type="EMBL" id="JH594606">
    <property type="protein sequence ID" value="EHQ03650.1"/>
    <property type="molecule type" value="Genomic_DNA"/>
</dbReference>
<accession>H2BSR4</accession>
<dbReference type="OrthoDB" id="9801052at2"/>
<dbReference type="Gene3D" id="2.70.70.10">
    <property type="entry name" value="Glucose Permease (Domain IIA)"/>
    <property type="match status" value="1"/>
</dbReference>
<dbReference type="CDD" id="cd12797">
    <property type="entry name" value="M23_peptidase"/>
    <property type="match status" value="1"/>
</dbReference>
<proteinExistence type="predicted"/>
<feature type="domain" description="M23ase beta-sheet core" evidence="2">
    <location>
        <begin position="97"/>
        <end position="195"/>
    </location>
</feature>
<dbReference type="InterPro" id="IPR050570">
    <property type="entry name" value="Cell_wall_metabolism_enzyme"/>
</dbReference>
<dbReference type="RefSeq" id="WP_006989956.1">
    <property type="nucleotide sequence ID" value="NZ_JH594606.1"/>
</dbReference>
<keyword evidence="4" id="KW-1185">Reference proteome</keyword>
<dbReference type="Pfam" id="PF01551">
    <property type="entry name" value="Peptidase_M23"/>
    <property type="match status" value="1"/>
</dbReference>
<dbReference type="PANTHER" id="PTHR21666:SF289">
    <property type="entry name" value="L-ALA--D-GLU ENDOPEPTIDASE"/>
    <property type="match status" value="1"/>
</dbReference>
<evidence type="ECO:0000256" key="1">
    <source>
        <dbReference type="ARBA" id="ARBA00022729"/>
    </source>
</evidence>
<evidence type="ECO:0000313" key="4">
    <source>
        <dbReference type="Proteomes" id="UP000003844"/>
    </source>
</evidence>
<dbReference type="HOGENOM" id="CLU_104232_0_0_10"/>
<evidence type="ECO:0000313" key="3">
    <source>
        <dbReference type="EMBL" id="EHQ03650.1"/>
    </source>
</evidence>
<dbReference type="Proteomes" id="UP000003844">
    <property type="component" value="Unassembled WGS sequence"/>
</dbReference>
<dbReference type="PANTHER" id="PTHR21666">
    <property type="entry name" value="PEPTIDASE-RELATED"/>
    <property type="match status" value="1"/>
</dbReference>
<dbReference type="AlphaFoldDB" id="H2BSR4"/>
<dbReference type="SUPFAM" id="SSF51261">
    <property type="entry name" value="Duplicated hybrid motif"/>
    <property type="match status" value="1"/>
</dbReference>
<organism evidence="3 4">
    <name type="scientific">Gillisia limnaea (strain DSM 15749 / LMG 21470 / R-8282)</name>
    <dbReference type="NCBI Taxonomy" id="865937"/>
    <lineage>
        <taxon>Bacteria</taxon>
        <taxon>Pseudomonadati</taxon>
        <taxon>Bacteroidota</taxon>
        <taxon>Flavobacteriia</taxon>
        <taxon>Flavobacteriales</taxon>
        <taxon>Flavobacteriaceae</taxon>
        <taxon>Gillisia</taxon>
    </lineage>
</organism>
<reference evidence="4" key="1">
    <citation type="journal article" date="2012" name="Stand. Genomic Sci.">
        <title>Genome sequence of the Antarctic rhodopsins-containing flavobacterium Gillisia limnaea type strain (R-8282(T)).</title>
        <authorList>
            <person name="Riedel T."/>
            <person name="Held B."/>
            <person name="Nolan M."/>
            <person name="Lucas S."/>
            <person name="Lapidus A."/>
            <person name="Tice H."/>
            <person name="Del Rio T.G."/>
            <person name="Cheng J.F."/>
            <person name="Han C."/>
            <person name="Tapia R."/>
            <person name="Goodwin L.A."/>
            <person name="Pitluck S."/>
            <person name="Liolios K."/>
            <person name="Mavromatis K."/>
            <person name="Pagani I."/>
            <person name="Ivanova N."/>
            <person name="Mikhailova N."/>
            <person name="Pati A."/>
            <person name="Chen A."/>
            <person name="Palaniappan K."/>
            <person name="Land M."/>
            <person name="Rohde M."/>
            <person name="Tindall B.J."/>
            <person name="Detter J.C."/>
            <person name="Goker M."/>
            <person name="Bristow J."/>
            <person name="Eisen J.A."/>
            <person name="Markowitz V."/>
            <person name="Hugenholtz P."/>
            <person name="Kyrpides N.C."/>
            <person name="Klenk H.P."/>
            <person name="Woyke T."/>
        </authorList>
    </citation>
    <scope>NUCLEOTIDE SEQUENCE [LARGE SCALE GENOMIC DNA]</scope>
    <source>
        <strain evidence="4">DSM 15749 / LMG 21470 / R-8282</strain>
    </source>
</reference>
<gene>
    <name evidence="3" type="ORF">Gilli_3040</name>
</gene>
<dbReference type="InterPro" id="IPR011055">
    <property type="entry name" value="Dup_hybrid_motif"/>
</dbReference>
<sequence length="230" mass="25867">MPNTRFSDFIKECFTDFTPVLDTKFKQADYVHIDLSEVSKELKNIKIPSSGEIKKGIEQFLSKKKAKVAFGGYNEKRNFYERSIIFNDDKTASPRNIHIGLDLWSEAGTAVLAPLDGTVHSFQDNEGLGNYGPTIILEHIIGERTFYTLYGHLTRKSIKNLCFGQIVEAGDKIAELGSTKVNGDYAPHLHFQIIQDLQGWSGDYPGVAAKEDLDLYLKNCPDPNLLLKIH</sequence>
<dbReference type="eggNOG" id="COG0739">
    <property type="taxonomic scope" value="Bacteria"/>
</dbReference>
<keyword evidence="1" id="KW-0732">Signal</keyword>
<evidence type="ECO:0000259" key="2">
    <source>
        <dbReference type="Pfam" id="PF01551"/>
    </source>
</evidence>
<protein>
    <submittedName>
        <fullName evidence="3">Peptidase M23</fullName>
    </submittedName>
</protein>
<dbReference type="InterPro" id="IPR016047">
    <property type="entry name" value="M23ase_b-sheet_dom"/>
</dbReference>